<name>A0ABY2CS35_METMH</name>
<reference evidence="2 3" key="1">
    <citation type="submission" date="2019-03" db="EMBL/GenBank/DDBJ databases">
        <title>Systems level insights into methane cycling in arid and semi-arid ecosystems.</title>
        <authorList>
            <person name="Kalyuzhnaya M."/>
        </authorList>
    </citation>
    <scope>NUCLEOTIDE SEQUENCE [LARGE SCALE GENOMIC DNA]</scope>
    <source>
        <strain evidence="2 3">S-1</strain>
    </source>
</reference>
<proteinExistence type="predicted"/>
<keyword evidence="1" id="KW-0472">Membrane</keyword>
<organism evidence="2 3">
    <name type="scientific">Methylomonas methanica</name>
    <dbReference type="NCBI Taxonomy" id="421"/>
    <lineage>
        <taxon>Bacteria</taxon>
        <taxon>Pseudomonadati</taxon>
        <taxon>Pseudomonadota</taxon>
        <taxon>Gammaproteobacteria</taxon>
        <taxon>Methylococcales</taxon>
        <taxon>Methylococcaceae</taxon>
        <taxon>Methylomonas</taxon>
    </lineage>
</organism>
<feature type="transmembrane region" description="Helical" evidence="1">
    <location>
        <begin position="70"/>
        <end position="89"/>
    </location>
</feature>
<keyword evidence="1" id="KW-1133">Transmembrane helix</keyword>
<evidence type="ECO:0000313" key="2">
    <source>
        <dbReference type="EMBL" id="TCV88225.1"/>
    </source>
</evidence>
<keyword evidence="3" id="KW-1185">Reference proteome</keyword>
<dbReference type="RefSeq" id="WP_132324777.1">
    <property type="nucleotide sequence ID" value="NZ_LUUF01000073.1"/>
</dbReference>
<keyword evidence="1" id="KW-0812">Transmembrane</keyword>
<gene>
    <name evidence="2" type="ORF">EDE11_10111</name>
</gene>
<evidence type="ECO:0000256" key="1">
    <source>
        <dbReference type="SAM" id="Phobius"/>
    </source>
</evidence>
<dbReference type="EMBL" id="SMCN01000001">
    <property type="protein sequence ID" value="TCV88225.1"/>
    <property type="molecule type" value="Genomic_DNA"/>
</dbReference>
<protein>
    <submittedName>
        <fullName evidence="2">Uncharacterized protein</fullName>
    </submittedName>
</protein>
<sequence length="91" mass="9733">MNKLIHKLLILTLIIALPSLGCFSYYTIDKVNAGANAKLPALAILLAYPALLISLASFIVLRVSTRPSRLGSWLAAICLITSGAILLIARD</sequence>
<feature type="transmembrane region" description="Helical" evidence="1">
    <location>
        <begin position="40"/>
        <end position="63"/>
    </location>
</feature>
<evidence type="ECO:0000313" key="3">
    <source>
        <dbReference type="Proteomes" id="UP000295649"/>
    </source>
</evidence>
<dbReference type="Proteomes" id="UP000295649">
    <property type="component" value="Unassembled WGS sequence"/>
</dbReference>
<accession>A0ABY2CS35</accession>
<comment type="caution">
    <text evidence="2">The sequence shown here is derived from an EMBL/GenBank/DDBJ whole genome shotgun (WGS) entry which is preliminary data.</text>
</comment>